<dbReference type="Proteomes" id="UP000031443">
    <property type="component" value="Unassembled WGS sequence"/>
</dbReference>
<protein>
    <submittedName>
        <fullName evidence="1">Uncharacterized protein</fullName>
    </submittedName>
</protein>
<keyword evidence="2" id="KW-1185">Reference proteome</keyword>
<sequence>MDPKVLRSMLMGLASTSHVAVKLLLKLQTDSEESDDDINSSNAYDTSLFVVFTDMLTTMECHSWARETSTEWWDQIVLQVWDDEQWLQNFWMRKATFMGPGKAPGTPGWFVYLLRPQVQPIAAPTSRGSLLQTNGGCGKRCGPRDVLTALPTAPIGLELRTMVTGIHDQLNLQTRQKGPLRSCYTPVTCKVHAVAPPSGGKGYGSASGLRDMLTTAQPEGGSGYEIPLCRSCGK</sequence>
<dbReference type="AlphaFoldDB" id="M7CJI6"/>
<evidence type="ECO:0000313" key="1">
    <source>
        <dbReference type="EMBL" id="EMP41192.1"/>
    </source>
</evidence>
<reference evidence="2" key="1">
    <citation type="journal article" date="2013" name="Nat. Genet.">
        <title>The draft genomes of soft-shell turtle and green sea turtle yield insights into the development and evolution of the turtle-specific body plan.</title>
        <authorList>
            <person name="Wang Z."/>
            <person name="Pascual-Anaya J."/>
            <person name="Zadissa A."/>
            <person name="Li W."/>
            <person name="Niimura Y."/>
            <person name="Huang Z."/>
            <person name="Li C."/>
            <person name="White S."/>
            <person name="Xiong Z."/>
            <person name="Fang D."/>
            <person name="Wang B."/>
            <person name="Ming Y."/>
            <person name="Chen Y."/>
            <person name="Zheng Y."/>
            <person name="Kuraku S."/>
            <person name="Pignatelli M."/>
            <person name="Herrero J."/>
            <person name="Beal K."/>
            <person name="Nozawa M."/>
            <person name="Li Q."/>
            <person name="Wang J."/>
            <person name="Zhang H."/>
            <person name="Yu L."/>
            <person name="Shigenobu S."/>
            <person name="Wang J."/>
            <person name="Liu J."/>
            <person name="Flicek P."/>
            <person name="Searle S."/>
            <person name="Wang J."/>
            <person name="Kuratani S."/>
            <person name="Yin Y."/>
            <person name="Aken B."/>
            <person name="Zhang G."/>
            <person name="Irie N."/>
        </authorList>
    </citation>
    <scope>NUCLEOTIDE SEQUENCE [LARGE SCALE GENOMIC DNA]</scope>
</reference>
<organism evidence="1 2">
    <name type="scientific">Chelonia mydas</name>
    <name type="common">Green sea-turtle</name>
    <name type="synonym">Chelonia agassizi</name>
    <dbReference type="NCBI Taxonomy" id="8469"/>
    <lineage>
        <taxon>Eukaryota</taxon>
        <taxon>Metazoa</taxon>
        <taxon>Chordata</taxon>
        <taxon>Craniata</taxon>
        <taxon>Vertebrata</taxon>
        <taxon>Euteleostomi</taxon>
        <taxon>Archelosauria</taxon>
        <taxon>Testudinata</taxon>
        <taxon>Testudines</taxon>
        <taxon>Cryptodira</taxon>
        <taxon>Durocryptodira</taxon>
        <taxon>Americhelydia</taxon>
        <taxon>Chelonioidea</taxon>
        <taxon>Cheloniidae</taxon>
        <taxon>Chelonia</taxon>
    </lineage>
</organism>
<gene>
    <name evidence="1" type="ORF">UY3_01612</name>
</gene>
<accession>M7CJI6</accession>
<proteinExistence type="predicted"/>
<evidence type="ECO:0000313" key="2">
    <source>
        <dbReference type="Proteomes" id="UP000031443"/>
    </source>
</evidence>
<name>M7CJI6_CHEMY</name>
<dbReference type="EMBL" id="KB497515">
    <property type="protein sequence ID" value="EMP41192.1"/>
    <property type="molecule type" value="Genomic_DNA"/>
</dbReference>